<evidence type="ECO:0000313" key="3">
    <source>
        <dbReference type="Proteomes" id="UP000190896"/>
    </source>
</evidence>
<comment type="caution">
    <text evidence="2">The sequence shown here is derived from an EMBL/GenBank/DDBJ whole genome shotgun (WGS) entry which is preliminary data.</text>
</comment>
<proteinExistence type="predicted"/>
<organism evidence="2 3">
    <name type="scientific">Solemya velesiana gill symbiont</name>
    <dbReference type="NCBI Taxonomy" id="1918948"/>
    <lineage>
        <taxon>Bacteria</taxon>
        <taxon>Pseudomonadati</taxon>
        <taxon>Pseudomonadota</taxon>
        <taxon>Gammaproteobacteria</taxon>
        <taxon>sulfur-oxidizing symbionts</taxon>
    </lineage>
</organism>
<keyword evidence="3" id="KW-1185">Reference proteome</keyword>
<dbReference type="Proteomes" id="UP000190896">
    <property type="component" value="Unassembled WGS sequence"/>
</dbReference>
<evidence type="ECO:0000313" key="2">
    <source>
        <dbReference type="EMBL" id="OOZ36442.1"/>
    </source>
</evidence>
<name>A0A1T2KUE3_9GAMM</name>
<accession>A0A1T2KUE3</accession>
<dbReference type="EMBL" id="MPRJ01000039">
    <property type="protein sequence ID" value="OOZ36442.1"/>
    <property type="molecule type" value="Genomic_DNA"/>
</dbReference>
<sequence length="93" mass="10800">MIPKQQIKIQEAAKGTQIILLIELENLEYIFRRKKRFKRRWRPGYETGRPPVAISQQPRQGELPRQMPKSQACRTIDPQADAGWCIGDGLMSH</sequence>
<dbReference type="AlphaFoldDB" id="A0A1T2KUE3"/>
<reference evidence="2 3" key="1">
    <citation type="submission" date="2016-11" db="EMBL/GenBank/DDBJ databases">
        <title>Mixed transmission modes and dynamic genome evolution in an obligate animal-bacterial symbiosis.</title>
        <authorList>
            <person name="Russell S.L."/>
            <person name="Corbett-Detig R.B."/>
            <person name="Cavanaugh C.M."/>
        </authorList>
    </citation>
    <scope>NUCLEOTIDE SEQUENCE [LARGE SCALE GENOMIC DNA]</scope>
    <source>
        <strain evidence="2">Se-Cadez</strain>
    </source>
</reference>
<feature type="region of interest" description="Disordered" evidence="1">
    <location>
        <begin position="42"/>
        <end position="75"/>
    </location>
</feature>
<protein>
    <submittedName>
        <fullName evidence="2">Uncharacterized protein</fullName>
    </submittedName>
</protein>
<gene>
    <name evidence="2" type="ORF">BOW51_07160</name>
</gene>
<evidence type="ECO:0000256" key="1">
    <source>
        <dbReference type="SAM" id="MobiDB-lite"/>
    </source>
</evidence>